<feature type="region of interest" description="Disordered" evidence="1">
    <location>
        <begin position="60"/>
        <end position="79"/>
    </location>
</feature>
<reference evidence="2 3" key="1">
    <citation type="journal article" date="2019" name="Int. J. Syst. Evol. Microbiol.">
        <title>The Global Catalogue of Microorganisms (GCM) 10K type strain sequencing project: providing services to taxonomists for standard genome sequencing and annotation.</title>
        <authorList>
            <consortium name="The Broad Institute Genomics Platform"/>
            <consortium name="The Broad Institute Genome Sequencing Center for Infectious Disease"/>
            <person name="Wu L."/>
            <person name="Ma J."/>
        </authorList>
    </citation>
    <scope>NUCLEOTIDE SEQUENCE [LARGE SCALE GENOMIC DNA]</scope>
    <source>
        <strain evidence="2 3">JCM 13002</strain>
    </source>
</reference>
<sequence>MASSRPFASLPTPVRWLAPPAALLGCVLLLVGNGGGDEVAPPVPSAAVARYCEALDRALPQSVQGHDRRDPSPASPYTAAWASSPRTVLRCGIERPAYLDDDPLKNSPEINGVQWGFAEDGDGGYRFVTTLRKAYVEVLVPKGAFPNYADPIPAISDAVKTAVPEGL</sequence>
<gene>
    <name evidence="2" type="ORF">GCM10009663_65120</name>
</gene>
<evidence type="ECO:0000313" key="2">
    <source>
        <dbReference type="EMBL" id="GAA1115645.1"/>
    </source>
</evidence>
<dbReference type="Pfam" id="PF12028">
    <property type="entry name" value="DUF3515"/>
    <property type="match status" value="1"/>
</dbReference>
<protein>
    <recommendedName>
        <fullName evidence="4">DUF3515 domain-containing protein</fullName>
    </recommendedName>
</protein>
<organism evidence="2 3">
    <name type="scientific">Kitasatospora arboriphila</name>
    <dbReference type="NCBI Taxonomy" id="258052"/>
    <lineage>
        <taxon>Bacteria</taxon>
        <taxon>Bacillati</taxon>
        <taxon>Actinomycetota</taxon>
        <taxon>Actinomycetes</taxon>
        <taxon>Kitasatosporales</taxon>
        <taxon>Streptomycetaceae</taxon>
        <taxon>Kitasatospora</taxon>
    </lineage>
</organism>
<evidence type="ECO:0000313" key="3">
    <source>
        <dbReference type="Proteomes" id="UP001499987"/>
    </source>
</evidence>
<proteinExistence type="predicted"/>
<evidence type="ECO:0008006" key="4">
    <source>
        <dbReference type="Google" id="ProtNLM"/>
    </source>
</evidence>
<dbReference type="Proteomes" id="UP001499987">
    <property type="component" value="Unassembled WGS sequence"/>
</dbReference>
<dbReference type="PROSITE" id="PS51257">
    <property type="entry name" value="PROKAR_LIPOPROTEIN"/>
    <property type="match status" value="1"/>
</dbReference>
<name>A0ABN1U3S4_9ACTN</name>
<accession>A0ABN1U3S4</accession>
<evidence type="ECO:0000256" key="1">
    <source>
        <dbReference type="SAM" id="MobiDB-lite"/>
    </source>
</evidence>
<dbReference type="EMBL" id="BAAALD010000096">
    <property type="protein sequence ID" value="GAA1115645.1"/>
    <property type="molecule type" value="Genomic_DNA"/>
</dbReference>
<dbReference type="RefSeq" id="WP_344627293.1">
    <property type="nucleotide sequence ID" value="NZ_BAAALD010000096.1"/>
</dbReference>
<keyword evidence="3" id="KW-1185">Reference proteome</keyword>
<comment type="caution">
    <text evidence="2">The sequence shown here is derived from an EMBL/GenBank/DDBJ whole genome shotgun (WGS) entry which is preliminary data.</text>
</comment>
<dbReference type="InterPro" id="IPR021903">
    <property type="entry name" value="DUF3515"/>
</dbReference>